<organism evidence="1 2">
    <name type="scientific">Methylohalomonas lacus</name>
    <dbReference type="NCBI Taxonomy" id="398773"/>
    <lineage>
        <taxon>Bacteria</taxon>
        <taxon>Pseudomonadati</taxon>
        <taxon>Pseudomonadota</taxon>
        <taxon>Gammaproteobacteria</taxon>
        <taxon>Methylohalomonadales</taxon>
        <taxon>Methylohalomonadaceae</taxon>
        <taxon>Methylohalomonas</taxon>
    </lineage>
</organism>
<dbReference type="AlphaFoldDB" id="A0AAE3L1P5"/>
<accession>A0AAE3L1P5</accession>
<name>A0AAE3L1P5_9GAMM</name>
<evidence type="ECO:0000313" key="1">
    <source>
        <dbReference type="EMBL" id="MCS3904374.1"/>
    </source>
</evidence>
<dbReference type="EMBL" id="JANUCT010000021">
    <property type="protein sequence ID" value="MCS3904374.1"/>
    <property type="molecule type" value="Genomic_DNA"/>
</dbReference>
<reference evidence="1" key="1">
    <citation type="submission" date="2022-08" db="EMBL/GenBank/DDBJ databases">
        <title>Genomic Encyclopedia of Type Strains, Phase III (KMG-III): the genomes of soil and plant-associated and newly described type strains.</title>
        <authorList>
            <person name="Whitman W."/>
        </authorList>
    </citation>
    <scope>NUCLEOTIDE SEQUENCE</scope>
    <source>
        <strain evidence="1">HMT 1</strain>
    </source>
</reference>
<keyword evidence="2" id="KW-1185">Reference proteome</keyword>
<evidence type="ECO:0000313" key="2">
    <source>
        <dbReference type="Proteomes" id="UP001204445"/>
    </source>
</evidence>
<protein>
    <submittedName>
        <fullName evidence="1">Uncharacterized protein</fullName>
    </submittedName>
</protein>
<proteinExistence type="predicted"/>
<dbReference type="Proteomes" id="UP001204445">
    <property type="component" value="Unassembled WGS sequence"/>
</dbReference>
<gene>
    <name evidence="1" type="ORF">J2T55_002410</name>
</gene>
<comment type="caution">
    <text evidence="1">The sequence shown here is derived from an EMBL/GenBank/DDBJ whole genome shotgun (WGS) entry which is preliminary data.</text>
</comment>
<sequence>MRSQKAGPAGNQNAFLGVIYSRHGLNLKLL</sequence>